<dbReference type="PROSITE" id="PS00107">
    <property type="entry name" value="PROTEIN_KINASE_ATP"/>
    <property type="match status" value="1"/>
</dbReference>
<proteinExistence type="predicted"/>
<evidence type="ECO:0000259" key="7">
    <source>
        <dbReference type="PROSITE" id="PS50011"/>
    </source>
</evidence>
<feature type="domain" description="Protein kinase" evidence="7">
    <location>
        <begin position="33"/>
        <end position="299"/>
    </location>
</feature>
<dbReference type="InterPro" id="IPR017441">
    <property type="entry name" value="Protein_kinase_ATP_BS"/>
</dbReference>
<dbReference type="InterPro" id="IPR000719">
    <property type="entry name" value="Prot_kinase_dom"/>
</dbReference>
<protein>
    <submittedName>
        <fullName evidence="8">Serine/threonine-protein kinase</fullName>
    </submittedName>
</protein>
<keyword evidence="2 5" id="KW-0547">Nucleotide-binding</keyword>
<comment type="caution">
    <text evidence="8">The sequence shown here is derived from an EMBL/GenBank/DDBJ whole genome shotgun (WGS) entry which is preliminary data.</text>
</comment>
<evidence type="ECO:0000256" key="2">
    <source>
        <dbReference type="ARBA" id="ARBA00022741"/>
    </source>
</evidence>
<dbReference type="InterPro" id="IPR011009">
    <property type="entry name" value="Kinase-like_dom_sf"/>
</dbReference>
<dbReference type="GO" id="GO:0016301">
    <property type="term" value="F:kinase activity"/>
    <property type="evidence" value="ECO:0007669"/>
    <property type="project" value="UniProtKB-KW"/>
</dbReference>
<evidence type="ECO:0000256" key="4">
    <source>
        <dbReference type="ARBA" id="ARBA00022840"/>
    </source>
</evidence>
<evidence type="ECO:0000256" key="1">
    <source>
        <dbReference type="ARBA" id="ARBA00022679"/>
    </source>
</evidence>
<evidence type="ECO:0000256" key="5">
    <source>
        <dbReference type="PROSITE-ProRule" id="PRU10141"/>
    </source>
</evidence>
<keyword evidence="9" id="KW-1185">Reference proteome</keyword>
<dbReference type="Proteomes" id="UP001501391">
    <property type="component" value="Unassembled WGS sequence"/>
</dbReference>
<dbReference type="EMBL" id="BAAAOQ010000005">
    <property type="protein sequence ID" value="GAA2193854.1"/>
    <property type="molecule type" value="Genomic_DNA"/>
</dbReference>
<dbReference type="PROSITE" id="PS50011">
    <property type="entry name" value="PROTEIN_KINASE_DOM"/>
    <property type="match status" value="1"/>
</dbReference>
<evidence type="ECO:0000313" key="9">
    <source>
        <dbReference type="Proteomes" id="UP001501391"/>
    </source>
</evidence>
<keyword evidence="3 8" id="KW-0418">Kinase</keyword>
<dbReference type="CDD" id="cd14014">
    <property type="entry name" value="STKc_PknB_like"/>
    <property type="match status" value="1"/>
</dbReference>
<keyword evidence="1" id="KW-0808">Transferase</keyword>
<dbReference type="Gene3D" id="1.10.510.10">
    <property type="entry name" value="Transferase(Phosphotransferase) domain 1"/>
    <property type="match status" value="1"/>
</dbReference>
<evidence type="ECO:0000256" key="6">
    <source>
        <dbReference type="SAM" id="MobiDB-lite"/>
    </source>
</evidence>
<dbReference type="PANTHER" id="PTHR43289:SF34">
    <property type="entry name" value="SERINE_THREONINE-PROTEIN KINASE YBDM-RELATED"/>
    <property type="match status" value="1"/>
</dbReference>
<feature type="compositionally biased region" description="Pro residues" evidence="6">
    <location>
        <begin position="348"/>
        <end position="360"/>
    </location>
</feature>
<dbReference type="Pfam" id="PF00069">
    <property type="entry name" value="Pkinase"/>
    <property type="match status" value="1"/>
</dbReference>
<name>A0ABN3BDG4_9ACTN</name>
<dbReference type="PANTHER" id="PTHR43289">
    <property type="entry name" value="MITOGEN-ACTIVATED PROTEIN KINASE KINASE KINASE 20-RELATED"/>
    <property type="match status" value="1"/>
</dbReference>
<evidence type="ECO:0000256" key="3">
    <source>
        <dbReference type="ARBA" id="ARBA00022777"/>
    </source>
</evidence>
<dbReference type="RefSeq" id="WP_346162417.1">
    <property type="nucleotide sequence ID" value="NZ_BAAAOQ010000005.1"/>
</dbReference>
<dbReference type="SUPFAM" id="SSF56112">
    <property type="entry name" value="Protein kinase-like (PK-like)"/>
    <property type="match status" value="1"/>
</dbReference>
<dbReference type="Gene3D" id="3.30.200.20">
    <property type="entry name" value="Phosphorylase Kinase, domain 1"/>
    <property type="match status" value="1"/>
</dbReference>
<organism evidence="8 9">
    <name type="scientific">Streptomyces bangladeshensis</name>
    <dbReference type="NCBI Taxonomy" id="295352"/>
    <lineage>
        <taxon>Bacteria</taxon>
        <taxon>Bacillati</taxon>
        <taxon>Actinomycetota</taxon>
        <taxon>Actinomycetes</taxon>
        <taxon>Kitasatosporales</taxon>
        <taxon>Streptomycetaceae</taxon>
        <taxon>Streptomyces</taxon>
    </lineage>
</organism>
<gene>
    <name evidence="8" type="ORF">GCM10009787_17420</name>
</gene>
<feature type="region of interest" description="Disordered" evidence="6">
    <location>
        <begin position="411"/>
        <end position="436"/>
    </location>
</feature>
<keyword evidence="4 5" id="KW-0067">ATP-binding</keyword>
<reference evidence="8 9" key="1">
    <citation type="journal article" date="2019" name="Int. J. Syst. Evol. Microbiol.">
        <title>The Global Catalogue of Microorganisms (GCM) 10K type strain sequencing project: providing services to taxonomists for standard genome sequencing and annotation.</title>
        <authorList>
            <consortium name="The Broad Institute Genomics Platform"/>
            <consortium name="The Broad Institute Genome Sequencing Center for Infectious Disease"/>
            <person name="Wu L."/>
            <person name="Ma J."/>
        </authorList>
    </citation>
    <scope>NUCLEOTIDE SEQUENCE [LARGE SCALE GENOMIC DNA]</scope>
    <source>
        <strain evidence="8 9">JCM 14924</strain>
    </source>
</reference>
<evidence type="ECO:0000313" key="8">
    <source>
        <dbReference type="EMBL" id="GAA2193854.1"/>
    </source>
</evidence>
<dbReference type="SMART" id="SM00220">
    <property type="entry name" value="S_TKc"/>
    <property type="match status" value="1"/>
</dbReference>
<feature type="binding site" evidence="5">
    <location>
        <position position="61"/>
    </location>
    <ligand>
        <name>ATP</name>
        <dbReference type="ChEBI" id="CHEBI:30616"/>
    </ligand>
</feature>
<sequence>MRRPLHTGVGPITGTEGVFRPLTAQEPRELAGYRLLARIGEGGMGSVYLSRTRGNQPVALKMIRREYAGDGEFRRRFQQEVRAAQQVRGYHLVPVVDHDTTGEQPWLASAYVPGVPLDEALDVHGALPTPTVLQLVACVARALDAVHAAGVVHRDLKPGNVLLAADGPWVIDFGIAWAAESTRLTRSGGFVGTPQYMSPEQGTGGDVTPASDVFSLGLIAAVAATGRHPYGSGGALTVATRIANTAQLPPDLAGYPEVLRPILERCLVADPAARPTPAELAERCARASGRSARDFAGWLPAPLTAAVEERSRAVDRLLGQEASERQRPAATYVPTRTDNPLHQAPTRSAPPRPAAPPPAHEPAAPADGTGTRRRVSVTAAAVALVVAVGGAWALYESVGDGGRTEAEARATPIAGPSGHGTPAPPSSSAPAPKSPAATAYAPLFQDRPLTIAPPNGSVTTVDLDAPKVNPSGEIGDDAAEIQYIYQYLTFRTATAKSPGTTPEACRRAVDSAPLPAELSNDALDRGQALKKGDTLCTVTSEGNLALLRLTDVTDSGETSFDPPGYRGLLTVWKTRAD</sequence>
<accession>A0ABN3BDG4</accession>
<feature type="region of interest" description="Disordered" evidence="6">
    <location>
        <begin position="318"/>
        <end position="372"/>
    </location>
</feature>
<dbReference type="InterPro" id="IPR008271">
    <property type="entry name" value="Ser/Thr_kinase_AS"/>
</dbReference>
<dbReference type="PROSITE" id="PS00108">
    <property type="entry name" value="PROTEIN_KINASE_ST"/>
    <property type="match status" value="1"/>
</dbReference>